<dbReference type="AlphaFoldDB" id="C6E5L0"/>
<dbReference type="KEGG" id="gem:GM21_3513"/>
<dbReference type="EMBL" id="CP001661">
    <property type="protein sequence ID" value="ACT19534.1"/>
    <property type="molecule type" value="Genomic_DNA"/>
</dbReference>
<accession>C6E5L0</accession>
<organism evidence="1">
    <name type="scientific">Geobacter sp. (strain M21)</name>
    <dbReference type="NCBI Taxonomy" id="443144"/>
    <lineage>
        <taxon>Bacteria</taxon>
        <taxon>Pseudomonadati</taxon>
        <taxon>Thermodesulfobacteriota</taxon>
        <taxon>Desulfuromonadia</taxon>
        <taxon>Geobacterales</taxon>
        <taxon>Geobacteraceae</taxon>
        <taxon>Geobacter</taxon>
    </lineage>
</organism>
<evidence type="ECO:0000313" key="1">
    <source>
        <dbReference type="EMBL" id="ACT19534.1"/>
    </source>
</evidence>
<protein>
    <submittedName>
        <fullName evidence="1">Uncharacterized protein</fullName>
    </submittedName>
</protein>
<dbReference type="HOGENOM" id="CLU_158530_0_0_7"/>
<proteinExistence type="predicted"/>
<name>C6E5L0_GEOSM</name>
<dbReference type="Gene3D" id="1.20.120.20">
    <property type="entry name" value="Apolipoprotein"/>
    <property type="match status" value="1"/>
</dbReference>
<dbReference type="STRING" id="443144.GM21_3513"/>
<gene>
    <name evidence="1" type="ordered locus">GM21_3513</name>
</gene>
<reference evidence="1" key="1">
    <citation type="submission" date="2009-07" db="EMBL/GenBank/DDBJ databases">
        <title>Complete sequence of Geobacter sp. M21.</title>
        <authorList>
            <consortium name="US DOE Joint Genome Institute"/>
            <person name="Lucas S."/>
            <person name="Copeland A."/>
            <person name="Lapidus A."/>
            <person name="Glavina del Rio T."/>
            <person name="Dalin E."/>
            <person name="Tice H."/>
            <person name="Bruce D."/>
            <person name="Goodwin L."/>
            <person name="Pitluck S."/>
            <person name="Saunders E."/>
            <person name="Brettin T."/>
            <person name="Detter J.C."/>
            <person name="Han C."/>
            <person name="Larimer F."/>
            <person name="Land M."/>
            <person name="Hauser L."/>
            <person name="Kyrpides N."/>
            <person name="Ovchinnikova G."/>
            <person name="Lovley D."/>
        </authorList>
    </citation>
    <scope>NUCLEOTIDE SEQUENCE [LARGE SCALE GENOMIC DNA]</scope>
    <source>
        <strain evidence="1">M21</strain>
    </source>
</reference>
<sequence length="113" mass="12936">MEKEHLEILLEDINSKFNLVLEGHAALDKKFDAKFDALNEKIEQATFMLGVVNDNLSKRIDELDDRLSNRIDELDERLSSKLDAVAADLSEHRADTEAHHGVYRVKEDDPGYK</sequence>
<dbReference type="OrthoDB" id="5081644at2"/>
<dbReference type="eggNOG" id="ENOG50338NA">
    <property type="taxonomic scope" value="Bacteria"/>
</dbReference>